<dbReference type="PROSITE" id="PS51123">
    <property type="entry name" value="OMPA_2"/>
    <property type="match status" value="1"/>
</dbReference>
<keyword evidence="6" id="KW-0406">Ion transport</keyword>
<dbReference type="Gene3D" id="4.10.1080.10">
    <property type="entry name" value="TSP type-3 repeat"/>
    <property type="match status" value="1"/>
</dbReference>
<dbReference type="InterPro" id="IPR006664">
    <property type="entry name" value="OMP_bac"/>
</dbReference>
<proteinExistence type="predicted"/>
<keyword evidence="2" id="KW-0813">Transport</keyword>
<evidence type="ECO:0000256" key="6">
    <source>
        <dbReference type="ARBA" id="ARBA00023065"/>
    </source>
</evidence>
<dbReference type="InterPro" id="IPR028974">
    <property type="entry name" value="TSP_type-3_rpt"/>
</dbReference>
<sequence>MKKTFTLAALSLAVLSANSYAQESSTPAYDNWIGLFGTKYNVDVERPLPNGNYEEGEGFGMEAGFRFTQSWAARLEYTALELDYLDFNGSDRDDSGHMIGADAMWFMPDDWWYLFAGVKHQNMNDTTTLGNIGIGKHWDISEKVKLITEVAAYEDFGEDYNDYSFKLGLAVTIGNNDTSRPATPRDSDNDGVVDGRDQCPNTPAGVTVDARGCEVKSMDSDNDGVMDSKDQCPNTAAGVEVDARGCEVKMKDSDNDGVADQNDKCADTPAGNEVNSDGCTVFDEEEVSITLRVLFDSESSVVKQPNDPEIREFANFMKQYPETTATIEGHTSAPGTESYNMQLSQARADAFRDVLVNRYDIDESRLSTVGYGETQLLDEGNDAEAHRVNRRISVTVSGTAKVPEKR</sequence>
<dbReference type="SUPFAM" id="SSF103088">
    <property type="entry name" value="OmpA-like"/>
    <property type="match status" value="1"/>
</dbReference>
<dbReference type="RefSeq" id="WP_262993441.1">
    <property type="nucleotide sequence ID" value="NZ_JAOTJC010000007.1"/>
</dbReference>
<dbReference type="InterPro" id="IPR003367">
    <property type="entry name" value="Thrombospondin_3-like_rpt"/>
</dbReference>
<feature type="region of interest" description="Disordered" evidence="11">
    <location>
        <begin position="176"/>
        <end position="203"/>
    </location>
</feature>
<dbReference type="Gene3D" id="2.40.160.20">
    <property type="match status" value="1"/>
</dbReference>
<keyword evidence="9" id="KW-0998">Cell outer membrane</keyword>
<dbReference type="Pfam" id="PF02412">
    <property type="entry name" value="TSP_3"/>
    <property type="match status" value="2"/>
</dbReference>
<organism evidence="14 15">
    <name type="scientific">Alteromonas salexigens</name>
    <dbReference type="NCBI Taxonomy" id="2982530"/>
    <lineage>
        <taxon>Bacteria</taxon>
        <taxon>Pseudomonadati</taxon>
        <taxon>Pseudomonadota</taxon>
        <taxon>Gammaproteobacteria</taxon>
        <taxon>Alteromonadales</taxon>
        <taxon>Alteromonadaceae</taxon>
        <taxon>Alteromonas/Salinimonas group</taxon>
        <taxon>Alteromonas</taxon>
    </lineage>
</organism>
<evidence type="ECO:0000256" key="4">
    <source>
        <dbReference type="ARBA" id="ARBA00022692"/>
    </source>
</evidence>
<evidence type="ECO:0000313" key="14">
    <source>
        <dbReference type="EMBL" id="MCU7554629.1"/>
    </source>
</evidence>
<gene>
    <name evidence="14" type="ORF">OCL06_08455</name>
</gene>
<keyword evidence="15" id="KW-1185">Reference proteome</keyword>
<evidence type="ECO:0000256" key="10">
    <source>
        <dbReference type="PROSITE-ProRule" id="PRU00473"/>
    </source>
</evidence>
<dbReference type="SUPFAM" id="SSF103647">
    <property type="entry name" value="TSP type-3 repeat"/>
    <property type="match status" value="1"/>
</dbReference>
<feature type="domain" description="OmpA-like" evidence="13">
    <location>
        <begin position="282"/>
        <end position="400"/>
    </location>
</feature>
<dbReference type="EMBL" id="JAOTJC010000007">
    <property type="protein sequence ID" value="MCU7554629.1"/>
    <property type="molecule type" value="Genomic_DNA"/>
</dbReference>
<keyword evidence="5 12" id="KW-0732">Signal</keyword>
<dbReference type="InterPro" id="IPR011250">
    <property type="entry name" value="OMP/PagP_B-barrel"/>
</dbReference>
<keyword evidence="3" id="KW-1134">Transmembrane beta strand</keyword>
<keyword evidence="4" id="KW-0812">Transmembrane</keyword>
<dbReference type="CDD" id="cd07185">
    <property type="entry name" value="OmpA_C-like"/>
    <property type="match status" value="1"/>
</dbReference>
<evidence type="ECO:0000256" key="8">
    <source>
        <dbReference type="ARBA" id="ARBA00023136"/>
    </source>
</evidence>
<evidence type="ECO:0000256" key="2">
    <source>
        <dbReference type="ARBA" id="ARBA00022448"/>
    </source>
</evidence>
<protein>
    <submittedName>
        <fullName evidence="14">OmpA family protein</fullName>
    </submittedName>
</protein>
<feature type="compositionally biased region" description="Basic and acidic residues" evidence="11">
    <location>
        <begin position="183"/>
        <end position="197"/>
    </location>
</feature>
<name>A0ABT2VN08_9ALTE</name>
<feature type="region of interest" description="Disordered" evidence="11">
    <location>
        <begin position="252"/>
        <end position="272"/>
    </location>
</feature>
<dbReference type="Proteomes" id="UP001209257">
    <property type="component" value="Unassembled WGS sequence"/>
</dbReference>
<dbReference type="InterPro" id="IPR036737">
    <property type="entry name" value="OmpA-like_sf"/>
</dbReference>
<evidence type="ECO:0000256" key="9">
    <source>
        <dbReference type="ARBA" id="ARBA00023237"/>
    </source>
</evidence>
<accession>A0ABT2VN08</accession>
<evidence type="ECO:0000256" key="3">
    <source>
        <dbReference type="ARBA" id="ARBA00022452"/>
    </source>
</evidence>
<dbReference type="PRINTS" id="PR01021">
    <property type="entry name" value="OMPADOMAIN"/>
</dbReference>
<keyword evidence="8 10" id="KW-0472">Membrane</keyword>
<keyword evidence="7" id="KW-0626">Porin</keyword>
<dbReference type="InterPro" id="IPR006665">
    <property type="entry name" value="OmpA-like"/>
</dbReference>
<dbReference type="PANTHER" id="PTHR30329">
    <property type="entry name" value="STATOR ELEMENT OF FLAGELLAR MOTOR COMPLEX"/>
    <property type="match status" value="1"/>
</dbReference>
<dbReference type="PANTHER" id="PTHR30329:SF21">
    <property type="entry name" value="LIPOPROTEIN YIAD-RELATED"/>
    <property type="match status" value="1"/>
</dbReference>
<evidence type="ECO:0000256" key="11">
    <source>
        <dbReference type="SAM" id="MobiDB-lite"/>
    </source>
</evidence>
<evidence type="ECO:0000259" key="13">
    <source>
        <dbReference type="PROSITE" id="PS51123"/>
    </source>
</evidence>
<feature type="chain" id="PRO_5047411522" evidence="12">
    <location>
        <begin position="22"/>
        <end position="406"/>
    </location>
</feature>
<evidence type="ECO:0000256" key="1">
    <source>
        <dbReference type="ARBA" id="ARBA00004571"/>
    </source>
</evidence>
<dbReference type="Gene3D" id="3.30.1330.60">
    <property type="entry name" value="OmpA-like domain"/>
    <property type="match status" value="1"/>
</dbReference>
<evidence type="ECO:0000256" key="5">
    <source>
        <dbReference type="ARBA" id="ARBA00022729"/>
    </source>
</evidence>
<comment type="subcellular location">
    <subcellularLocation>
        <location evidence="1">Cell outer membrane</location>
        <topology evidence="1">Multi-pass membrane protein</topology>
    </subcellularLocation>
</comment>
<evidence type="ECO:0000256" key="7">
    <source>
        <dbReference type="ARBA" id="ARBA00023114"/>
    </source>
</evidence>
<dbReference type="InterPro" id="IPR050330">
    <property type="entry name" value="Bact_OuterMem_StrucFunc"/>
</dbReference>
<dbReference type="Pfam" id="PF00691">
    <property type="entry name" value="OmpA"/>
    <property type="match status" value="1"/>
</dbReference>
<reference evidence="15" key="1">
    <citation type="submission" date="2023-07" db="EMBL/GenBank/DDBJ databases">
        <title>Study on multiphase classification of strain Alteromonas salexigens isolated from the Yellow Sea.</title>
        <authorList>
            <person name="Sun L."/>
        </authorList>
    </citation>
    <scope>NUCLEOTIDE SEQUENCE [LARGE SCALE GENOMIC DNA]</scope>
    <source>
        <strain evidence="15">ASW11-19</strain>
    </source>
</reference>
<comment type="caution">
    <text evidence="14">The sequence shown here is derived from an EMBL/GenBank/DDBJ whole genome shotgun (WGS) entry which is preliminary data.</text>
</comment>
<evidence type="ECO:0000256" key="12">
    <source>
        <dbReference type="SAM" id="SignalP"/>
    </source>
</evidence>
<feature type="signal peptide" evidence="12">
    <location>
        <begin position="1"/>
        <end position="21"/>
    </location>
</feature>
<dbReference type="SUPFAM" id="SSF56925">
    <property type="entry name" value="OMPA-like"/>
    <property type="match status" value="1"/>
</dbReference>
<evidence type="ECO:0000313" key="15">
    <source>
        <dbReference type="Proteomes" id="UP001209257"/>
    </source>
</evidence>